<evidence type="ECO:0000313" key="2">
    <source>
        <dbReference type="Proteomes" id="UP000663929"/>
    </source>
</evidence>
<evidence type="ECO:0000313" key="1">
    <source>
        <dbReference type="EMBL" id="QTD47844.1"/>
    </source>
</evidence>
<dbReference type="RefSeq" id="WP_237377511.1">
    <property type="nucleotide sequence ID" value="NZ_CP071793.1"/>
</dbReference>
<proteinExistence type="predicted"/>
<dbReference type="Proteomes" id="UP000663929">
    <property type="component" value="Chromosome"/>
</dbReference>
<reference evidence="1" key="1">
    <citation type="submission" date="2021-03" db="EMBL/GenBank/DDBJ databases">
        <title>Acanthopleuribacteraceae sp. M133.</title>
        <authorList>
            <person name="Wang G."/>
        </authorList>
    </citation>
    <scope>NUCLEOTIDE SEQUENCE</scope>
    <source>
        <strain evidence="1">M133</strain>
    </source>
</reference>
<evidence type="ECO:0008006" key="3">
    <source>
        <dbReference type="Google" id="ProtNLM"/>
    </source>
</evidence>
<gene>
    <name evidence="1" type="ORF">J3U87_19840</name>
</gene>
<dbReference type="KEGG" id="scor:J3U87_19840"/>
<dbReference type="AlphaFoldDB" id="A0A8A4TF61"/>
<protein>
    <recommendedName>
        <fullName evidence="3">DUF4412 domain-containing protein</fullName>
    </recommendedName>
</protein>
<organism evidence="1 2">
    <name type="scientific">Sulfidibacter corallicola</name>
    <dbReference type="NCBI Taxonomy" id="2818388"/>
    <lineage>
        <taxon>Bacteria</taxon>
        <taxon>Pseudomonadati</taxon>
        <taxon>Acidobacteriota</taxon>
        <taxon>Holophagae</taxon>
        <taxon>Acanthopleuribacterales</taxon>
        <taxon>Acanthopleuribacteraceae</taxon>
        <taxon>Sulfidibacter</taxon>
    </lineage>
</organism>
<sequence length="246" mass="28104">MLAMATTKILSHLLLTALFAQQLDGKSIFYLREEVELQLPDGIIEVSHRDIWIGARRMRVDNPQDKTSLIYAQDINSMFMLNHQRKEYVFATPGQDKRVTQRPLFGLAALHNGQLVKRGSFLEETGGRKKIGPFYCREFKLNYPSQYGITTRIWASVYPVHVSPRTFLRVWYAGAGINPPPDVRSILGLIMRELGGVPIQLTSEIEQEGMEIVTTSTITVMERRHDFPDDIFDIPSDYKKGDMSQN</sequence>
<accession>A0A8A4TF61</accession>
<keyword evidence="2" id="KW-1185">Reference proteome</keyword>
<dbReference type="EMBL" id="CP071793">
    <property type="protein sequence ID" value="QTD47844.1"/>
    <property type="molecule type" value="Genomic_DNA"/>
</dbReference>
<name>A0A8A4TF61_SULCO</name>